<proteinExistence type="predicted"/>
<organism evidence="1 2">
    <name type="scientific">Rubus argutus</name>
    <name type="common">Southern blackberry</name>
    <dbReference type="NCBI Taxonomy" id="59490"/>
    <lineage>
        <taxon>Eukaryota</taxon>
        <taxon>Viridiplantae</taxon>
        <taxon>Streptophyta</taxon>
        <taxon>Embryophyta</taxon>
        <taxon>Tracheophyta</taxon>
        <taxon>Spermatophyta</taxon>
        <taxon>Magnoliopsida</taxon>
        <taxon>eudicotyledons</taxon>
        <taxon>Gunneridae</taxon>
        <taxon>Pentapetalae</taxon>
        <taxon>rosids</taxon>
        <taxon>fabids</taxon>
        <taxon>Rosales</taxon>
        <taxon>Rosaceae</taxon>
        <taxon>Rosoideae</taxon>
        <taxon>Rosoideae incertae sedis</taxon>
        <taxon>Rubus</taxon>
    </lineage>
</organism>
<comment type="caution">
    <text evidence="1">The sequence shown here is derived from an EMBL/GenBank/DDBJ whole genome shotgun (WGS) entry which is preliminary data.</text>
</comment>
<dbReference type="Proteomes" id="UP001457282">
    <property type="component" value="Unassembled WGS sequence"/>
</dbReference>
<evidence type="ECO:0000313" key="2">
    <source>
        <dbReference type="Proteomes" id="UP001457282"/>
    </source>
</evidence>
<gene>
    <name evidence="1" type="ORF">M0R45_014555</name>
</gene>
<sequence length="110" mass="12263">MASLPHFRQLSFVSIYTKPPPHGSISVNSNYHPSQSITQFLTTVKIPINHTALSSAVIPRPLHTFPHQFTTSLPLPWHHITINSLTTEPYSSPISLVLNLQTNHQFSPSS</sequence>
<keyword evidence="2" id="KW-1185">Reference proteome</keyword>
<dbReference type="AlphaFoldDB" id="A0AAW1XLL4"/>
<reference evidence="1 2" key="1">
    <citation type="journal article" date="2023" name="G3 (Bethesda)">
        <title>A chromosome-length genome assembly and annotation of blackberry (Rubus argutus, cv. 'Hillquist').</title>
        <authorList>
            <person name="Bruna T."/>
            <person name="Aryal R."/>
            <person name="Dudchenko O."/>
            <person name="Sargent D.J."/>
            <person name="Mead D."/>
            <person name="Buti M."/>
            <person name="Cavallini A."/>
            <person name="Hytonen T."/>
            <person name="Andres J."/>
            <person name="Pham M."/>
            <person name="Weisz D."/>
            <person name="Mascagni F."/>
            <person name="Usai G."/>
            <person name="Natali L."/>
            <person name="Bassil N."/>
            <person name="Fernandez G.E."/>
            <person name="Lomsadze A."/>
            <person name="Armour M."/>
            <person name="Olukolu B."/>
            <person name="Poorten T."/>
            <person name="Britton C."/>
            <person name="Davik J."/>
            <person name="Ashrafi H."/>
            <person name="Aiden E.L."/>
            <person name="Borodovsky M."/>
            <person name="Worthington M."/>
        </authorList>
    </citation>
    <scope>NUCLEOTIDE SEQUENCE [LARGE SCALE GENOMIC DNA]</scope>
    <source>
        <strain evidence="1">PI 553951</strain>
    </source>
</reference>
<evidence type="ECO:0000313" key="1">
    <source>
        <dbReference type="EMBL" id="KAK9937786.1"/>
    </source>
</evidence>
<dbReference type="EMBL" id="JBEDUW010000003">
    <property type="protein sequence ID" value="KAK9937786.1"/>
    <property type="molecule type" value="Genomic_DNA"/>
</dbReference>
<protein>
    <submittedName>
        <fullName evidence="1">Uncharacterized protein</fullName>
    </submittedName>
</protein>
<name>A0AAW1XLL4_RUBAR</name>
<accession>A0AAW1XLL4</accession>